<dbReference type="InterPro" id="IPR019594">
    <property type="entry name" value="Glu/Gly-bd"/>
</dbReference>
<dbReference type="SUPFAM" id="SSF53850">
    <property type="entry name" value="Periplasmic binding protein-like II"/>
    <property type="match status" value="1"/>
</dbReference>
<dbReference type="InterPro" id="IPR001320">
    <property type="entry name" value="Iontro_rcpt_C"/>
</dbReference>
<keyword evidence="5 15" id="KW-1133">Transmembrane helix</keyword>
<organism evidence="18 19">
    <name type="scientific">Nephila pilipes</name>
    <name type="common">Giant wood spider</name>
    <name type="synonym">Nephila maculata</name>
    <dbReference type="NCBI Taxonomy" id="299642"/>
    <lineage>
        <taxon>Eukaryota</taxon>
        <taxon>Metazoa</taxon>
        <taxon>Ecdysozoa</taxon>
        <taxon>Arthropoda</taxon>
        <taxon>Chelicerata</taxon>
        <taxon>Arachnida</taxon>
        <taxon>Araneae</taxon>
        <taxon>Araneomorphae</taxon>
        <taxon>Entelegynae</taxon>
        <taxon>Araneoidea</taxon>
        <taxon>Nephilidae</taxon>
        <taxon>Nephila</taxon>
    </lineage>
</organism>
<evidence type="ECO:0000256" key="7">
    <source>
        <dbReference type="ARBA" id="ARBA00023065"/>
    </source>
</evidence>
<evidence type="ECO:0000256" key="2">
    <source>
        <dbReference type="ARBA" id="ARBA00008685"/>
    </source>
</evidence>
<dbReference type="AlphaFoldDB" id="A0A8X6PT30"/>
<keyword evidence="7" id="KW-0406">Ion transport</keyword>
<dbReference type="SMART" id="SM00079">
    <property type="entry name" value="PBPe"/>
    <property type="match status" value="1"/>
</dbReference>
<dbReference type="GO" id="GO:0015276">
    <property type="term" value="F:ligand-gated monoatomic ion channel activity"/>
    <property type="evidence" value="ECO:0007669"/>
    <property type="project" value="InterPro"/>
</dbReference>
<evidence type="ECO:0000256" key="10">
    <source>
        <dbReference type="ARBA" id="ARBA00023180"/>
    </source>
</evidence>
<keyword evidence="3" id="KW-0813">Transport</keyword>
<dbReference type="Proteomes" id="UP000887013">
    <property type="component" value="Unassembled WGS sequence"/>
</dbReference>
<evidence type="ECO:0000256" key="13">
    <source>
        <dbReference type="ARBA" id="ARBA00023303"/>
    </source>
</evidence>
<feature type="transmembrane region" description="Helical" evidence="15">
    <location>
        <begin position="859"/>
        <end position="881"/>
    </location>
</feature>
<dbReference type="Pfam" id="PF01094">
    <property type="entry name" value="ANF_receptor"/>
    <property type="match status" value="1"/>
</dbReference>
<comment type="subcellular location">
    <subcellularLocation>
        <location evidence="1">Membrane</location>
        <topology evidence="1">Multi-pass membrane protein</topology>
    </subcellularLocation>
    <subcellularLocation>
        <location evidence="14">Postsynaptic cell membrane</location>
    </subcellularLocation>
</comment>
<evidence type="ECO:0000256" key="11">
    <source>
        <dbReference type="ARBA" id="ARBA00023257"/>
    </source>
</evidence>
<keyword evidence="10" id="KW-0325">Glycoprotein</keyword>
<evidence type="ECO:0000313" key="18">
    <source>
        <dbReference type="EMBL" id="GFT84193.1"/>
    </source>
</evidence>
<dbReference type="PANTHER" id="PTHR18966">
    <property type="entry name" value="IONOTROPIC GLUTAMATE RECEPTOR"/>
    <property type="match status" value="1"/>
</dbReference>
<protein>
    <submittedName>
        <fullName evidence="18">Glutamate receptor 4</fullName>
    </submittedName>
</protein>
<keyword evidence="12" id="KW-1071">Ligand-gated ion channel</keyword>
<evidence type="ECO:0000256" key="4">
    <source>
        <dbReference type="ARBA" id="ARBA00022692"/>
    </source>
</evidence>
<keyword evidence="9 18" id="KW-0675">Receptor</keyword>
<dbReference type="OrthoDB" id="6421834at2759"/>
<keyword evidence="8 15" id="KW-0472">Membrane</keyword>
<dbReference type="InterPro" id="IPR001828">
    <property type="entry name" value="ANF_lig-bd_rcpt"/>
</dbReference>
<dbReference type="Gene3D" id="3.40.190.10">
    <property type="entry name" value="Periplasmic binding protein-like II"/>
    <property type="match status" value="3"/>
</dbReference>
<sequence>MFRKTKAVRYRACNSNTSVFVFKKTHRNISCVLGHSRRRTLTRREASDDRLAIGDVYQMGLIRSVKMFGREGTTFCLLLFLVIPLLAPAYRVKIGVIGGPGTDRRQNSEKFWSFGRNQSTPVALELSEYEVPYWSTLEVVKAVCGAAREGARALVMQGPPRMGPLLATYSERLGLPLVLDSLTPGRTHVSLLPDTKAATIALLRHYGWTSFAFMYDTEHGADQLQAILQGLGDPLPQVEAFWRAYNAEEGAAFARHLPAGAERLLLDTSEEMADQLFDKLAASGRSFHGILLRPVGIVKRGSAQGISKLTKFSYVDEKSELLKDLDNRWRTIEDWSRRPISKDLPDSALVTHDISRVLHAAFSEVARAHPESLRAPLGIDCFNYSSGMPTEVFQRNIVLGVGVTGSLQFDEQGQREGYTLGILESTPFSINKIGMWTDTEGLKISRQTPPTPAFQKSDRAIRVTSILVSPFLRRNPDGELEGYVVDFLDQLSQVIGRRFQLQLVKDGRYGMEKNGRWIGMIGELLNNETDLVVADLTKTPEREKVIQYCKSLMTVGLNILLHKPQDVHQVPSSFGPFSFLTVWPVELWLMVTCATILFGAACYAAARWVGAPDRVRALESKGTDSLSPCGSLWFTVGALLQRDTGIYPRSFTHRVWALLWWAFCFFVLVCYVSALSAALLTNRTHVTSTHSRKTSHEVIQDLLQTGSPSIGTIKYGSTFSFFKLSSVGVYRDLGRYLEEHPDAMANANSEGLERVRSSGGAYAFMTESSSTTFAANQPPCDLVVSSGFLTTRTFAPALRKNSTLKEVVDHGVLTLVETGVMRQLYEKWWHNYTDECEDPNLDLLPKVYSQSMTLHEVSGVFYILLVFAVTSVGAAFVEHFVSSNRLSLK</sequence>
<keyword evidence="19" id="KW-1185">Reference proteome</keyword>
<evidence type="ECO:0000256" key="1">
    <source>
        <dbReference type="ARBA" id="ARBA00004141"/>
    </source>
</evidence>
<feature type="transmembrane region" description="Helical" evidence="15">
    <location>
        <begin position="658"/>
        <end position="680"/>
    </location>
</feature>
<comment type="similarity">
    <text evidence="2">Belongs to the glutamate-gated ion channel (TC 1.A.10.1) family.</text>
</comment>
<accession>A0A8X6PT30</accession>
<evidence type="ECO:0000256" key="15">
    <source>
        <dbReference type="SAM" id="Phobius"/>
    </source>
</evidence>
<evidence type="ECO:0000256" key="9">
    <source>
        <dbReference type="ARBA" id="ARBA00023170"/>
    </source>
</evidence>
<dbReference type="Gene3D" id="3.40.50.2300">
    <property type="match status" value="2"/>
</dbReference>
<dbReference type="SUPFAM" id="SSF53822">
    <property type="entry name" value="Periplasmic binding protein-like I"/>
    <property type="match status" value="1"/>
</dbReference>
<evidence type="ECO:0000256" key="12">
    <source>
        <dbReference type="ARBA" id="ARBA00023286"/>
    </source>
</evidence>
<keyword evidence="6" id="KW-0770">Synapse</keyword>
<keyword evidence="11" id="KW-0628">Postsynaptic cell membrane</keyword>
<dbReference type="GO" id="GO:0045211">
    <property type="term" value="C:postsynaptic membrane"/>
    <property type="evidence" value="ECO:0007669"/>
    <property type="project" value="UniProtKB-SubCell"/>
</dbReference>
<evidence type="ECO:0000256" key="3">
    <source>
        <dbReference type="ARBA" id="ARBA00022448"/>
    </source>
</evidence>
<dbReference type="Gene3D" id="1.10.287.70">
    <property type="match status" value="1"/>
</dbReference>
<gene>
    <name evidence="18" type="primary">Gria4</name>
    <name evidence="18" type="ORF">NPIL_548351</name>
</gene>
<evidence type="ECO:0000256" key="14">
    <source>
        <dbReference type="ARBA" id="ARBA00034100"/>
    </source>
</evidence>
<evidence type="ECO:0000313" key="19">
    <source>
        <dbReference type="Proteomes" id="UP000887013"/>
    </source>
</evidence>
<dbReference type="EMBL" id="BMAW01023693">
    <property type="protein sequence ID" value="GFT84193.1"/>
    <property type="molecule type" value="Genomic_DNA"/>
</dbReference>
<comment type="caution">
    <text evidence="18">The sequence shown here is derived from an EMBL/GenBank/DDBJ whole genome shotgun (WGS) entry which is preliminary data.</text>
</comment>
<evidence type="ECO:0000256" key="6">
    <source>
        <dbReference type="ARBA" id="ARBA00023018"/>
    </source>
</evidence>
<evidence type="ECO:0000259" key="17">
    <source>
        <dbReference type="SMART" id="SM00918"/>
    </source>
</evidence>
<dbReference type="InterPro" id="IPR028082">
    <property type="entry name" value="Peripla_BP_I"/>
</dbReference>
<feature type="domain" description="Ionotropic glutamate receptor C-terminal" evidence="16">
    <location>
        <begin position="460"/>
        <end position="831"/>
    </location>
</feature>
<dbReference type="Pfam" id="PF10613">
    <property type="entry name" value="Lig_chan-Glu_bd"/>
    <property type="match status" value="1"/>
</dbReference>
<feature type="transmembrane region" description="Helical" evidence="15">
    <location>
        <begin position="72"/>
        <end position="90"/>
    </location>
</feature>
<dbReference type="Pfam" id="PF00060">
    <property type="entry name" value="Lig_chan"/>
    <property type="match status" value="1"/>
</dbReference>
<evidence type="ECO:0000256" key="8">
    <source>
        <dbReference type="ARBA" id="ARBA00023136"/>
    </source>
</evidence>
<dbReference type="SMART" id="SM00918">
    <property type="entry name" value="Lig_chan-Glu_bd"/>
    <property type="match status" value="1"/>
</dbReference>
<name>A0A8X6PT30_NEPPI</name>
<keyword evidence="4 15" id="KW-0812">Transmembrane</keyword>
<dbReference type="InterPro" id="IPR015683">
    <property type="entry name" value="Ionotropic_Glu_rcpt"/>
</dbReference>
<keyword evidence="13" id="KW-0407">Ion channel</keyword>
<feature type="domain" description="Ionotropic glutamate receptor L-glutamate and glycine-binding" evidence="17">
    <location>
        <begin position="470"/>
        <end position="526"/>
    </location>
</feature>
<reference evidence="18" key="1">
    <citation type="submission" date="2020-08" db="EMBL/GenBank/DDBJ databases">
        <title>Multicomponent nature underlies the extraordinary mechanical properties of spider dragline silk.</title>
        <authorList>
            <person name="Kono N."/>
            <person name="Nakamura H."/>
            <person name="Mori M."/>
            <person name="Yoshida Y."/>
            <person name="Ohtoshi R."/>
            <person name="Malay A.D."/>
            <person name="Moran D.A.P."/>
            <person name="Tomita M."/>
            <person name="Numata K."/>
            <person name="Arakawa K."/>
        </authorList>
    </citation>
    <scope>NUCLEOTIDE SEQUENCE</scope>
</reference>
<dbReference type="FunFam" id="3.40.190.10:FF:000210">
    <property type="entry name" value="Glutamate receptor ionotropic, kainate 1"/>
    <property type="match status" value="1"/>
</dbReference>
<evidence type="ECO:0000259" key="16">
    <source>
        <dbReference type="SMART" id="SM00079"/>
    </source>
</evidence>
<evidence type="ECO:0000256" key="5">
    <source>
        <dbReference type="ARBA" id="ARBA00022989"/>
    </source>
</evidence>
<proteinExistence type="inferred from homology"/>